<dbReference type="OrthoDB" id="6359816at2759"/>
<reference evidence="3 4" key="1">
    <citation type="journal article" date="2013" name="PLoS Genet.">
        <title>Genomic mechanisms accounting for the adaptation to parasitism in nematode-trapping fungi.</title>
        <authorList>
            <person name="Meerupati T."/>
            <person name="Andersson K.M."/>
            <person name="Friman E."/>
            <person name="Kumar D."/>
            <person name="Tunlid A."/>
            <person name="Ahren D."/>
        </authorList>
    </citation>
    <scope>NUCLEOTIDE SEQUENCE [LARGE SCALE GENOMIC DNA]</scope>
    <source>
        <strain evidence="3 4">CBS 200.50</strain>
    </source>
</reference>
<evidence type="ECO:0000259" key="2">
    <source>
        <dbReference type="PROSITE" id="PS50097"/>
    </source>
</evidence>
<dbReference type="AlphaFoldDB" id="S8C389"/>
<keyword evidence="4" id="KW-1185">Reference proteome</keyword>
<dbReference type="SUPFAM" id="SSF54695">
    <property type="entry name" value="POZ domain"/>
    <property type="match status" value="1"/>
</dbReference>
<dbReference type="InterPro" id="IPR011333">
    <property type="entry name" value="SKP1/BTB/POZ_sf"/>
</dbReference>
<proteinExistence type="predicted"/>
<dbReference type="HOGENOM" id="CLU_754432_0_0_1"/>
<dbReference type="Proteomes" id="UP000015100">
    <property type="component" value="Unassembled WGS sequence"/>
</dbReference>
<dbReference type="CDD" id="cd18186">
    <property type="entry name" value="BTB_POZ_ZBTB_KLHL-like"/>
    <property type="match status" value="1"/>
</dbReference>
<dbReference type="InterPro" id="IPR000210">
    <property type="entry name" value="BTB/POZ_dom"/>
</dbReference>
<feature type="region of interest" description="Disordered" evidence="1">
    <location>
        <begin position="1"/>
        <end position="57"/>
    </location>
</feature>
<accession>S8C389</accession>
<evidence type="ECO:0000313" key="3">
    <source>
        <dbReference type="EMBL" id="EPS42147.1"/>
    </source>
</evidence>
<name>S8C389_DACHA</name>
<organism evidence="3 4">
    <name type="scientific">Dactylellina haptotyla (strain CBS 200.50)</name>
    <name type="common">Nematode-trapping fungus</name>
    <name type="synonym">Monacrosporium haptotylum</name>
    <dbReference type="NCBI Taxonomy" id="1284197"/>
    <lineage>
        <taxon>Eukaryota</taxon>
        <taxon>Fungi</taxon>
        <taxon>Dikarya</taxon>
        <taxon>Ascomycota</taxon>
        <taxon>Pezizomycotina</taxon>
        <taxon>Orbiliomycetes</taxon>
        <taxon>Orbiliales</taxon>
        <taxon>Orbiliaceae</taxon>
        <taxon>Dactylellina</taxon>
    </lineage>
</organism>
<gene>
    <name evidence="3" type="ORF">H072_3836</name>
</gene>
<feature type="compositionally biased region" description="Basic and acidic residues" evidence="1">
    <location>
        <begin position="1"/>
        <end position="19"/>
    </location>
</feature>
<evidence type="ECO:0000313" key="4">
    <source>
        <dbReference type="Proteomes" id="UP000015100"/>
    </source>
</evidence>
<dbReference type="Gene3D" id="3.30.710.10">
    <property type="entry name" value="Potassium Channel Kv1.1, Chain A"/>
    <property type="match status" value="1"/>
</dbReference>
<dbReference type="STRING" id="1284197.S8C389"/>
<dbReference type="EMBL" id="AQGS01000129">
    <property type="protein sequence ID" value="EPS42147.1"/>
    <property type="molecule type" value="Genomic_DNA"/>
</dbReference>
<dbReference type="SMART" id="SM00225">
    <property type="entry name" value="BTB"/>
    <property type="match status" value="1"/>
</dbReference>
<protein>
    <recommendedName>
        <fullName evidence="2">BTB domain-containing protein</fullName>
    </recommendedName>
</protein>
<dbReference type="PANTHER" id="PTHR24410:SF23">
    <property type="entry name" value="BTB DOMAIN-CONTAINING PROTEIN-RELATED"/>
    <property type="match status" value="1"/>
</dbReference>
<evidence type="ECO:0000256" key="1">
    <source>
        <dbReference type="SAM" id="MobiDB-lite"/>
    </source>
</evidence>
<sequence length="367" mass="41748">MSPPRRSDRIAKMTGDRDQPLAPNESSERGPSEDIDIDLESSEHWSDEEPFSVTSSGSDVQFIMSRPTPGSISITDKEMIPLYEERSLRYLARTQHEQVLGPDRTGGFTKSLGEDFTRFSDVRLMVGPKNTVIPTHKIILSEGSTYFERLFASENQKKTTTKVTLHECHPGTVERIVKYIYTGRITHSYHPGHVARMYREASLLEVPEIVNHIKSFLIRNISRQEGSTVYSTTAIEALAQCVATAEAWEGLEEFLWLAMKRPEFYEWVRKDSSARVLDGNATISRLMLQRMALSMVHSNHRIPEGVEDGMIQQDRAVSDGPFQGSECTTHGVADTEREENLELFVGGRLRHPLFWWSRTQTKTQQQT</sequence>
<dbReference type="PROSITE" id="PS50097">
    <property type="entry name" value="BTB"/>
    <property type="match status" value="1"/>
</dbReference>
<dbReference type="Pfam" id="PF00651">
    <property type="entry name" value="BTB"/>
    <property type="match status" value="1"/>
</dbReference>
<comment type="caution">
    <text evidence="3">The sequence shown here is derived from an EMBL/GenBank/DDBJ whole genome shotgun (WGS) entry which is preliminary data.</text>
</comment>
<dbReference type="PANTHER" id="PTHR24410">
    <property type="entry name" value="HL07962P-RELATED"/>
    <property type="match status" value="1"/>
</dbReference>
<dbReference type="InterPro" id="IPR051481">
    <property type="entry name" value="BTB-POZ/Galectin-3-binding"/>
</dbReference>
<feature type="domain" description="BTB" evidence="2">
    <location>
        <begin position="120"/>
        <end position="189"/>
    </location>
</feature>
<reference evidence="4" key="2">
    <citation type="submission" date="2013-04" db="EMBL/GenBank/DDBJ databases">
        <title>Genomic mechanisms accounting for the adaptation to parasitism in nematode-trapping fungi.</title>
        <authorList>
            <person name="Ahren D.G."/>
        </authorList>
    </citation>
    <scope>NUCLEOTIDE SEQUENCE [LARGE SCALE GENOMIC DNA]</scope>
    <source>
        <strain evidence="4">CBS 200.50</strain>
    </source>
</reference>